<keyword evidence="2" id="KW-1185">Reference proteome</keyword>
<reference evidence="1 2" key="1">
    <citation type="submission" date="2019-10" db="EMBL/GenBank/DDBJ databases">
        <title>Whole genome shotgun sequence of Acrocarpospora macrocephala NBRC 16266.</title>
        <authorList>
            <person name="Ichikawa N."/>
            <person name="Kimura A."/>
            <person name="Kitahashi Y."/>
            <person name="Komaki H."/>
            <person name="Oguchi A."/>
        </authorList>
    </citation>
    <scope>NUCLEOTIDE SEQUENCE [LARGE SCALE GENOMIC DNA]</scope>
    <source>
        <strain evidence="1 2">NBRC 16266</strain>
    </source>
</reference>
<sequence>MADISIPPGPIGDEPYDAIRPVGRERQSDANRAALSEALAGIELGSYDRRIVAALAGQDGSTVAVICSWLQRARAALPDGVIVLPEPAELGLPWTDGGDLLALRGPEIVLFPDGADEWTMGATTAREIAAQLAAMAQVLDERAAGGGA</sequence>
<protein>
    <submittedName>
        <fullName evidence="1">Uncharacterized protein</fullName>
    </submittedName>
</protein>
<accession>A0A5M3WGR7</accession>
<dbReference type="OrthoDB" id="3698588at2"/>
<dbReference type="AlphaFoldDB" id="A0A5M3WGR7"/>
<comment type="caution">
    <text evidence="1">The sequence shown here is derived from an EMBL/GenBank/DDBJ whole genome shotgun (WGS) entry which is preliminary data.</text>
</comment>
<evidence type="ECO:0000313" key="2">
    <source>
        <dbReference type="Proteomes" id="UP000331127"/>
    </source>
</evidence>
<proteinExistence type="predicted"/>
<name>A0A5M3WGR7_9ACTN</name>
<dbReference type="RefSeq" id="WP_155353196.1">
    <property type="nucleotide sequence ID" value="NZ_BAAAHL010000012.1"/>
</dbReference>
<evidence type="ECO:0000313" key="1">
    <source>
        <dbReference type="EMBL" id="GES07490.1"/>
    </source>
</evidence>
<dbReference type="Proteomes" id="UP000331127">
    <property type="component" value="Unassembled WGS sequence"/>
</dbReference>
<gene>
    <name evidence="1" type="ORF">Amac_010850</name>
</gene>
<dbReference type="EMBL" id="BLAE01000006">
    <property type="protein sequence ID" value="GES07490.1"/>
    <property type="molecule type" value="Genomic_DNA"/>
</dbReference>
<organism evidence="1 2">
    <name type="scientific">Acrocarpospora macrocephala</name>
    <dbReference type="NCBI Taxonomy" id="150177"/>
    <lineage>
        <taxon>Bacteria</taxon>
        <taxon>Bacillati</taxon>
        <taxon>Actinomycetota</taxon>
        <taxon>Actinomycetes</taxon>
        <taxon>Streptosporangiales</taxon>
        <taxon>Streptosporangiaceae</taxon>
        <taxon>Acrocarpospora</taxon>
    </lineage>
</organism>